<dbReference type="InterPro" id="IPR029058">
    <property type="entry name" value="AB_hydrolase_fold"/>
</dbReference>
<name>A0A1H8ULI1_9GAMM</name>
<dbReference type="Pfam" id="PF07167">
    <property type="entry name" value="PhaC_N"/>
    <property type="match status" value="1"/>
</dbReference>
<keyword evidence="1" id="KW-0808">Transferase</keyword>
<dbReference type="SUPFAM" id="SSF53474">
    <property type="entry name" value="alpha/beta-Hydrolases"/>
    <property type="match status" value="1"/>
</dbReference>
<reference evidence="5 6" key="1">
    <citation type="submission" date="2016-10" db="EMBL/GenBank/DDBJ databases">
        <authorList>
            <person name="de Groot N.N."/>
        </authorList>
    </citation>
    <scope>NUCLEOTIDE SEQUENCE [LARGE SCALE GENOMIC DNA]</scope>
    <source>
        <strain evidence="5 6">CGMCC 1.6291</strain>
    </source>
</reference>
<dbReference type="InterPro" id="IPR022211">
    <property type="entry name" value="PHBC_N"/>
</dbReference>
<protein>
    <submittedName>
        <fullName evidence="5">Polyhydroxyalkanoate synthase</fullName>
    </submittedName>
</protein>
<evidence type="ECO:0000256" key="2">
    <source>
        <dbReference type="ARBA" id="ARBA00023315"/>
    </source>
</evidence>
<dbReference type="GO" id="GO:0042619">
    <property type="term" value="P:poly-hydroxybutyrate biosynthetic process"/>
    <property type="evidence" value="ECO:0007669"/>
    <property type="project" value="InterPro"/>
</dbReference>
<dbReference type="RefSeq" id="WP_091645098.1">
    <property type="nucleotide sequence ID" value="NZ_FOEG01000007.1"/>
</dbReference>
<evidence type="ECO:0000256" key="1">
    <source>
        <dbReference type="ARBA" id="ARBA00022679"/>
    </source>
</evidence>
<dbReference type="OrthoDB" id="7208816at2"/>
<dbReference type="PANTHER" id="PTHR36837:SF5">
    <property type="entry name" value="POLY-3-HYDROXYBUTYRATE SYNTHASE"/>
    <property type="match status" value="1"/>
</dbReference>
<dbReference type="GO" id="GO:0016746">
    <property type="term" value="F:acyltransferase activity"/>
    <property type="evidence" value="ECO:0007669"/>
    <property type="project" value="UniProtKB-KW"/>
</dbReference>
<feature type="domain" description="Poly-beta-hydroxybutyrate polymerase N-terminal" evidence="3">
    <location>
        <begin position="93"/>
        <end position="262"/>
    </location>
</feature>
<keyword evidence="6" id="KW-1185">Reference proteome</keyword>
<organism evidence="5 6">
    <name type="scientific">Aquisalimonas asiatica</name>
    <dbReference type="NCBI Taxonomy" id="406100"/>
    <lineage>
        <taxon>Bacteria</taxon>
        <taxon>Pseudomonadati</taxon>
        <taxon>Pseudomonadota</taxon>
        <taxon>Gammaproteobacteria</taxon>
        <taxon>Chromatiales</taxon>
        <taxon>Ectothiorhodospiraceae</taxon>
        <taxon>Aquisalimonas</taxon>
    </lineage>
</organism>
<evidence type="ECO:0000313" key="6">
    <source>
        <dbReference type="Proteomes" id="UP000199657"/>
    </source>
</evidence>
<dbReference type="PANTHER" id="PTHR36837">
    <property type="entry name" value="POLY(3-HYDROXYALKANOATE) POLYMERASE SUBUNIT PHAC"/>
    <property type="match status" value="1"/>
</dbReference>
<proteinExistence type="predicted"/>
<evidence type="ECO:0000259" key="3">
    <source>
        <dbReference type="Pfam" id="PF07167"/>
    </source>
</evidence>
<gene>
    <name evidence="5" type="ORF">SAMN04488052_10774</name>
</gene>
<dbReference type="Gene3D" id="3.40.50.1820">
    <property type="entry name" value="alpha/beta hydrolase"/>
    <property type="match status" value="1"/>
</dbReference>
<dbReference type="InterPro" id="IPR010941">
    <property type="entry name" value="PhaC_N"/>
</dbReference>
<feature type="domain" description="Poly-beta-hydroxybutyrate polymerase N-terminal" evidence="4">
    <location>
        <begin position="18"/>
        <end position="57"/>
    </location>
</feature>
<accession>A0A1H8ULI1</accession>
<dbReference type="Proteomes" id="UP000199657">
    <property type="component" value="Unassembled WGS sequence"/>
</dbReference>
<dbReference type="STRING" id="406100.SAMN04488052_10774"/>
<evidence type="ECO:0000259" key="4">
    <source>
        <dbReference type="Pfam" id="PF12551"/>
    </source>
</evidence>
<evidence type="ECO:0000313" key="5">
    <source>
        <dbReference type="EMBL" id="SEP04055.1"/>
    </source>
</evidence>
<dbReference type="InterPro" id="IPR051321">
    <property type="entry name" value="PHA/PHB_synthase"/>
</dbReference>
<dbReference type="EMBL" id="FOEG01000007">
    <property type="protein sequence ID" value="SEP04055.1"/>
    <property type="molecule type" value="Genomic_DNA"/>
</dbReference>
<dbReference type="Pfam" id="PF12551">
    <property type="entry name" value="PHBC_N"/>
    <property type="match status" value="1"/>
</dbReference>
<sequence>MSRSTVPTADINPPDAPSPVDRLVRVAIGRATMGLSPAALQLAYLDWALHLASAPGKQAQLANKVLRKAARLGLYAGQCHRDDAQRCIEPLPNDRRFDAPEWQQWPFNVIHQSFLLTQQWWHNATTGVRGVTPHHEEVVNFVGRQMLDVFSPSNYLATNPELLRQTMEEGGANLIRGAGHLGEDIQRMLSGAPPAGAEAYQPGETVAVTPGKVIYRNRLMELIQYEPATKTVHPEPILVVPAWIMKYYILDLSPGNSLIRYLVEQGYTVFAISWKNPDAADRDLSFDDYRRLGVMAALETVNAVVPDQRVHGVGYCLGGTLLMIAAAAMARQRDERLATVTLFAAQADFREPGELGLFIDDSQVTFLDDIMWETGHLDGKQMAGAFQLLRSQDLVWSALVNQYLRGERMPMNDLMAWNADATRMPYRMHSEYLQRLYLDNEFADGLFEVDGDVVHLADVDAPFFVVGTERDHVAPWTSVYKINRLARSPVTFLLTNGGHNAGIVSPPEHPRRRYRVNTHQPDELLMHAEAFQQQIPVQEGSWWPEWREWLRARSGARRKPPGLGAPDQGIVPLGDAPGQYVFLK</sequence>
<keyword evidence="2" id="KW-0012">Acyltransferase</keyword>
<dbReference type="AlphaFoldDB" id="A0A1H8ULI1"/>